<protein>
    <submittedName>
        <fullName evidence="2">Uncharacterized protein</fullName>
    </submittedName>
</protein>
<feature type="region of interest" description="Disordered" evidence="1">
    <location>
        <begin position="1"/>
        <end position="85"/>
    </location>
</feature>
<name>A0A8C3UWS4_CATUS</name>
<evidence type="ECO:0000256" key="1">
    <source>
        <dbReference type="SAM" id="MobiDB-lite"/>
    </source>
</evidence>
<dbReference type="AlphaFoldDB" id="A0A8C3UWS4"/>
<reference evidence="2" key="2">
    <citation type="submission" date="2025-08" db="UniProtKB">
        <authorList>
            <consortium name="Ensembl"/>
        </authorList>
    </citation>
    <scope>IDENTIFICATION</scope>
</reference>
<sequence length="85" mass="8781">MSPGQQRCCCGSSLGWDEPHTRGLGRGKGRGPCGAQRGHSRGPLGAQGGHSRGPLGAQRGHSPQGHPPQGRVWIPAPPQPFSMLG</sequence>
<organism evidence="2 3">
    <name type="scientific">Catharus ustulatus</name>
    <name type="common">Russet-backed thrush</name>
    <name type="synonym">Hylocichla ustulatus</name>
    <dbReference type="NCBI Taxonomy" id="91951"/>
    <lineage>
        <taxon>Eukaryota</taxon>
        <taxon>Metazoa</taxon>
        <taxon>Chordata</taxon>
        <taxon>Craniata</taxon>
        <taxon>Vertebrata</taxon>
        <taxon>Euteleostomi</taxon>
        <taxon>Archelosauria</taxon>
        <taxon>Archosauria</taxon>
        <taxon>Dinosauria</taxon>
        <taxon>Saurischia</taxon>
        <taxon>Theropoda</taxon>
        <taxon>Coelurosauria</taxon>
        <taxon>Aves</taxon>
        <taxon>Neognathae</taxon>
        <taxon>Neoaves</taxon>
        <taxon>Telluraves</taxon>
        <taxon>Australaves</taxon>
        <taxon>Passeriformes</taxon>
        <taxon>Turdidae</taxon>
        <taxon>Catharus</taxon>
    </lineage>
</organism>
<feature type="compositionally biased region" description="Pro residues" evidence="1">
    <location>
        <begin position="75"/>
        <end position="85"/>
    </location>
</feature>
<dbReference type="Ensembl" id="ENSCUST00005018686.1">
    <property type="protein sequence ID" value="ENSCUSP00005018011.1"/>
    <property type="gene ID" value="ENSCUSG00005011542.1"/>
</dbReference>
<evidence type="ECO:0000313" key="2">
    <source>
        <dbReference type="Ensembl" id="ENSCUSP00005018011.1"/>
    </source>
</evidence>
<dbReference type="Proteomes" id="UP000694563">
    <property type="component" value="Chromosome 29"/>
</dbReference>
<keyword evidence="3" id="KW-1185">Reference proteome</keyword>
<proteinExistence type="predicted"/>
<reference evidence="2" key="1">
    <citation type="submission" date="2020-10" db="EMBL/GenBank/DDBJ databases">
        <title>Catharus ustulatus (Swainson's thrush) genome, bCatUst1, primary haplotype v2.</title>
        <authorList>
            <person name="Delmore K."/>
            <person name="Vafadar M."/>
            <person name="Formenti G."/>
            <person name="Chow W."/>
            <person name="Pelan S."/>
            <person name="Howe K."/>
            <person name="Rhie A."/>
            <person name="Mountcastle J."/>
            <person name="Haase B."/>
            <person name="Fedrigo O."/>
            <person name="Jarvis E.D."/>
        </authorList>
    </citation>
    <scope>NUCLEOTIDE SEQUENCE [LARGE SCALE GENOMIC DNA]</scope>
</reference>
<accession>A0A8C3UWS4</accession>
<reference evidence="2" key="3">
    <citation type="submission" date="2025-09" db="UniProtKB">
        <authorList>
            <consortium name="Ensembl"/>
        </authorList>
    </citation>
    <scope>IDENTIFICATION</scope>
</reference>
<evidence type="ECO:0000313" key="3">
    <source>
        <dbReference type="Proteomes" id="UP000694563"/>
    </source>
</evidence>